<accession>F2NKU0</accession>
<feature type="transmembrane region" description="Helical" evidence="1">
    <location>
        <begin position="365"/>
        <end position="391"/>
    </location>
</feature>
<organism evidence="2 3">
    <name type="scientific">Marinithermus hydrothermalis (strain DSM 14884 / JCM 11576 / T1)</name>
    <dbReference type="NCBI Taxonomy" id="869210"/>
    <lineage>
        <taxon>Bacteria</taxon>
        <taxon>Thermotogati</taxon>
        <taxon>Deinococcota</taxon>
        <taxon>Deinococci</taxon>
        <taxon>Thermales</taxon>
        <taxon>Thermaceae</taxon>
        <taxon>Marinithermus</taxon>
    </lineage>
</organism>
<dbReference type="Pfam" id="PF07721">
    <property type="entry name" value="TPR_4"/>
    <property type="match status" value="3"/>
</dbReference>
<dbReference type="HOGENOM" id="CLU_537289_0_0_0"/>
<proteinExistence type="predicted"/>
<feature type="transmembrane region" description="Helical" evidence="1">
    <location>
        <begin position="295"/>
        <end position="317"/>
    </location>
</feature>
<dbReference type="InterPro" id="IPR019734">
    <property type="entry name" value="TPR_rpt"/>
</dbReference>
<dbReference type="InterPro" id="IPR011717">
    <property type="entry name" value="TPR-4"/>
</dbReference>
<dbReference type="EMBL" id="CP002630">
    <property type="protein sequence ID" value="AEB10853.1"/>
    <property type="molecule type" value="Genomic_DNA"/>
</dbReference>
<dbReference type="OrthoDB" id="30493at2"/>
<reference evidence="2 3" key="1">
    <citation type="journal article" date="2012" name="Stand. Genomic Sci.">
        <title>Complete genome sequence of the aerobic, heterotroph Marinithermus hydrothermalis type strain (T1(T)) from a deep-sea hydrothermal vent chimney.</title>
        <authorList>
            <person name="Copeland A."/>
            <person name="Gu W."/>
            <person name="Yasawong M."/>
            <person name="Lapidus A."/>
            <person name="Lucas S."/>
            <person name="Deshpande S."/>
            <person name="Pagani I."/>
            <person name="Tapia R."/>
            <person name="Cheng J.F."/>
            <person name="Goodwin L.A."/>
            <person name="Pitluck S."/>
            <person name="Liolios K."/>
            <person name="Ivanova N."/>
            <person name="Mavromatis K."/>
            <person name="Mikhailova N."/>
            <person name="Pati A."/>
            <person name="Chen A."/>
            <person name="Palaniappan K."/>
            <person name="Land M."/>
            <person name="Pan C."/>
            <person name="Brambilla E.M."/>
            <person name="Rohde M."/>
            <person name="Tindall B.J."/>
            <person name="Sikorski J."/>
            <person name="Goker M."/>
            <person name="Detter J.C."/>
            <person name="Bristow J."/>
            <person name="Eisen J.A."/>
            <person name="Markowitz V."/>
            <person name="Hugenholtz P."/>
            <person name="Kyrpides N.C."/>
            <person name="Klenk H.P."/>
            <person name="Woyke T."/>
        </authorList>
    </citation>
    <scope>NUCLEOTIDE SEQUENCE [LARGE SCALE GENOMIC DNA]</scope>
    <source>
        <strain evidence="3">DSM 14884 / JCM 11576 / T1</strain>
    </source>
</reference>
<dbReference type="SMART" id="SM00028">
    <property type="entry name" value="TPR"/>
    <property type="match status" value="3"/>
</dbReference>
<protein>
    <submittedName>
        <fullName evidence="2">Tetratricopeptide TPR_2 repeat-containing protein</fullName>
    </submittedName>
</protein>
<evidence type="ECO:0000313" key="2">
    <source>
        <dbReference type="EMBL" id="AEB10853.1"/>
    </source>
</evidence>
<evidence type="ECO:0000313" key="3">
    <source>
        <dbReference type="Proteomes" id="UP000007030"/>
    </source>
</evidence>
<feature type="transmembrane region" description="Helical" evidence="1">
    <location>
        <begin position="257"/>
        <end position="274"/>
    </location>
</feature>
<name>F2NKU0_MARHT</name>
<keyword evidence="1" id="KW-0472">Membrane</keyword>
<keyword evidence="3" id="KW-1185">Reference proteome</keyword>
<dbReference type="GO" id="GO:0042802">
    <property type="term" value="F:identical protein binding"/>
    <property type="evidence" value="ECO:0007669"/>
    <property type="project" value="InterPro"/>
</dbReference>
<dbReference type="eggNOG" id="COG0457">
    <property type="taxonomic scope" value="Bacteria"/>
</dbReference>
<feature type="transmembrane region" description="Helical" evidence="1">
    <location>
        <begin position="476"/>
        <end position="495"/>
    </location>
</feature>
<dbReference type="RefSeq" id="WP_013702908.1">
    <property type="nucleotide sequence ID" value="NC_015387.1"/>
</dbReference>
<feature type="transmembrane region" description="Helical" evidence="1">
    <location>
        <begin position="411"/>
        <end position="432"/>
    </location>
</feature>
<dbReference type="SUPFAM" id="SSF48452">
    <property type="entry name" value="TPR-like"/>
    <property type="match status" value="2"/>
</dbReference>
<dbReference type="KEGG" id="mhd:Marky_0090"/>
<dbReference type="AlphaFoldDB" id="F2NKU0"/>
<dbReference type="InterPro" id="IPR011990">
    <property type="entry name" value="TPR-like_helical_dom_sf"/>
</dbReference>
<dbReference type="STRING" id="869210.Marky_0090"/>
<feature type="transmembrane region" description="Helical" evidence="1">
    <location>
        <begin position="444"/>
        <end position="470"/>
    </location>
</feature>
<dbReference type="Pfam" id="PF14559">
    <property type="entry name" value="TPR_19"/>
    <property type="match status" value="1"/>
</dbReference>
<gene>
    <name evidence="2" type="ordered locus">Marky_0090</name>
</gene>
<sequence length="504" mass="53815">MRFLWGVLLLLGGAVAQLNPGPAGHYARCQALYQEGDLESAAATCELALTADERFVPALKLLARIHLDRGQPKEAEAYLERLTALTPTDPEVGVLVARHRLAVGRPAEALTLLADRREAEALWLKGQALAALGRYPEALEALQAAWEAGEVRARLDAARVYERLGRPTEALAVLPEAGPEVAVLRGRLLLAAGELDAAARVLEDTLPQLNPLGAAYLEALTALALAYYGQGEFYRGGTVLRQLGTRVNLAGLVWRKAWLWGVGVILLLALHLYAESRIEPVSAVEIGGAPSWGVGSVYAVFLMGWGVAAAVALLVGWGVYGNLLAVFTPVQREVVRPAFYLSLGAALLLFSAWRVRRSGLEARALLGHPAVWPVGLGVGVFLAAALVLYAWLARAVGGLEAFPVALVPWGALAFIGFALAEVAFRGFAFAAFRERYGPDLAPYFTVLAPALVLMSPLLLWVGVGAGLYWVRHRWDSVLPGAVGFALVGGAIALLGQAPWVRALF</sequence>
<dbReference type="Gene3D" id="1.25.40.10">
    <property type="entry name" value="Tetratricopeptide repeat domain"/>
    <property type="match status" value="1"/>
</dbReference>
<evidence type="ECO:0000256" key="1">
    <source>
        <dbReference type="SAM" id="Phobius"/>
    </source>
</evidence>
<keyword evidence="1" id="KW-1133">Transmembrane helix</keyword>
<dbReference type="Proteomes" id="UP000007030">
    <property type="component" value="Chromosome"/>
</dbReference>
<keyword evidence="1" id="KW-0812">Transmembrane</keyword>
<feature type="transmembrane region" description="Helical" evidence="1">
    <location>
        <begin position="337"/>
        <end position="353"/>
    </location>
</feature>